<dbReference type="Proteomes" id="UP000014038">
    <property type="component" value="Chromosome"/>
</dbReference>
<accession>N6VJF8</accession>
<evidence type="ECO:0000313" key="2">
    <source>
        <dbReference type="Proteomes" id="UP000014038"/>
    </source>
</evidence>
<keyword evidence="2" id="KW-1185">Reference proteome</keyword>
<comment type="caution">
    <text evidence="1">The sequence shown here is derived from an EMBL/GenBank/DDBJ whole genome shotgun (WGS) entry which is preliminary data.</text>
</comment>
<name>N6VJF8_9HYPH</name>
<dbReference type="eggNOG" id="COG1475">
    <property type="taxonomic scope" value="Bacteria"/>
</dbReference>
<proteinExistence type="predicted"/>
<organism evidence="1 2">
    <name type="scientific">Bartonella bovis 91-4</name>
    <dbReference type="NCBI Taxonomy" id="1094491"/>
    <lineage>
        <taxon>Bacteria</taxon>
        <taxon>Pseudomonadati</taxon>
        <taxon>Pseudomonadota</taxon>
        <taxon>Alphaproteobacteria</taxon>
        <taxon>Hyphomicrobiales</taxon>
        <taxon>Bartonellaceae</taxon>
        <taxon>Bartonella</taxon>
    </lineage>
</organism>
<dbReference type="STRING" id="1094491.BBbe_08570"/>
<dbReference type="CDD" id="cd16387">
    <property type="entry name" value="ParB_N_Srx"/>
    <property type="match status" value="1"/>
</dbReference>
<dbReference type="AlphaFoldDB" id="N6VJF8"/>
<dbReference type="Gene3D" id="3.90.1530.30">
    <property type="match status" value="1"/>
</dbReference>
<gene>
    <name evidence="1" type="ORF">BBbe_08570</name>
</gene>
<dbReference type="OrthoDB" id="8266067at2"/>
<dbReference type="EMBL" id="AGWA01000007">
    <property type="protein sequence ID" value="ENN91162.1"/>
    <property type="molecule type" value="Genomic_DNA"/>
</dbReference>
<dbReference type="HOGENOM" id="CLU_603647_0_0_5"/>
<dbReference type="RefSeq" id="WP_010701372.1">
    <property type="nucleotide sequence ID" value="NZ_CM001844.1"/>
</dbReference>
<dbReference type="PATRIC" id="fig|1094491.5.peg.925"/>
<reference evidence="1 2" key="1">
    <citation type="journal article" date="2013" name="PLoS Genet.">
        <title>A gene transfer agent and a dynamic repertoire of secretion systems hold the keys to the explosive radiation of the emerging pathogen Bartonella.</title>
        <authorList>
            <person name="Guy L."/>
            <person name="Nystedt B."/>
            <person name="Toft C."/>
            <person name="Zaremba-Niedzwiedzka K."/>
            <person name="Berglund E.C."/>
            <person name="Granberg F."/>
            <person name="Naslund K."/>
            <person name="Eriksson A.S."/>
            <person name="Andersson S.G."/>
        </authorList>
    </citation>
    <scope>NUCLEOTIDE SEQUENCE [LARGE SCALE GENOMIC DNA]</scope>
    <source>
        <strain evidence="1 2">91-4</strain>
    </source>
</reference>
<evidence type="ECO:0000313" key="1">
    <source>
        <dbReference type="EMBL" id="ENN91162.1"/>
    </source>
</evidence>
<sequence length="453" mass="53035">MVKTAKVSLKKLEFDPENPRIPRFSNEKDAINFLCNKEQILELAEDIAENGISPCEKFIVLQDREKYIVVEGNRRLIALKFLDNPNLAPERLSKKFSKYSASRKVLISSVECVIVSNRKEANHWIETKHSGQNKGKGVKPWDAIQKARYFPLNVNRFAYLLFNRLLEDVSQDYNISTVTRFISKPIFFKHTGIYYDKEEDKLVFLSPYEENSALDNFLKQFVRDILERELDSRSYNNKESIEQYFEELFEKFKLIEVYSKNDIRKSKNKKETKHSEKQCDLFINDTNKAEKYEKQKLSCYDEEIASQLNKLGYIKPISIYYSVKKLNADMDTPLLYIAFSCLFEGLTRSLERSDRESFDFFLKKHPLLTATFSNKSYIQDNTKDILKTLTKIREEANAAKHACFAAPLSYTQIISDMQTLKPLLMQLIAEVYEKEKKRNKKMVQSLLANTNKT</sequence>
<evidence type="ECO:0008006" key="3">
    <source>
        <dbReference type="Google" id="ProtNLM"/>
    </source>
</evidence>
<protein>
    <recommendedName>
        <fullName evidence="3">ParB/Sulfiredoxin domain-containing protein</fullName>
    </recommendedName>
</protein>